<evidence type="ECO:0000256" key="1">
    <source>
        <dbReference type="ARBA" id="ARBA00008791"/>
    </source>
</evidence>
<organism evidence="4 5">
    <name type="scientific">Acinetobacter gerneri DSM 14967 = CIP 107464 = MTCC 9824</name>
    <dbReference type="NCBI Taxonomy" id="1120926"/>
    <lineage>
        <taxon>Bacteria</taxon>
        <taxon>Pseudomonadati</taxon>
        <taxon>Pseudomonadota</taxon>
        <taxon>Gammaproteobacteria</taxon>
        <taxon>Moraxellales</taxon>
        <taxon>Moraxellaceae</taxon>
        <taxon>Acinetobacter</taxon>
    </lineage>
</organism>
<dbReference type="CDD" id="cd00293">
    <property type="entry name" value="USP-like"/>
    <property type="match status" value="1"/>
</dbReference>
<comment type="similarity">
    <text evidence="1 2">Belongs to the universal stress protein A family.</text>
</comment>
<dbReference type="OrthoDB" id="9792500at2"/>
<dbReference type="PRINTS" id="PR01438">
    <property type="entry name" value="UNVRSLSTRESS"/>
</dbReference>
<dbReference type="GO" id="GO:0005737">
    <property type="term" value="C:cytoplasm"/>
    <property type="evidence" value="ECO:0007669"/>
    <property type="project" value="UniProtKB-SubCell"/>
</dbReference>
<dbReference type="AlphaFoldDB" id="N8YCC0"/>
<dbReference type="InterPro" id="IPR014729">
    <property type="entry name" value="Rossmann-like_a/b/a_fold"/>
</dbReference>
<name>N8YCC0_9GAMM</name>
<protein>
    <recommendedName>
        <fullName evidence="2">Universal stress protein</fullName>
    </recommendedName>
</protein>
<dbReference type="PIRSF" id="PIRSF006276">
    <property type="entry name" value="UspA"/>
    <property type="match status" value="1"/>
</dbReference>
<dbReference type="Proteomes" id="UP000013117">
    <property type="component" value="Unassembled WGS sequence"/>
</dbReference>
<dbReference type="EMBL" id="APPN01000054">
    <property type="protein sequence ID" value="ENV34412.1"/>
    <property type="molecule type" value="Genomic_DNA"/>
</dbReference>
<evidence type="ECO:0000256" key="2">
    <source>
        <dbReference type="PIRNR" id="PIRNR006276"/>
    </source>
</evidence>
<proteinExistence type="inferred from homology"/>
<dbReference type="SUPFAM" id="SSF52402">
    <property type="entry name" value="Adenine nucleotide alpha hydrolases-like"/>
    <property type="match status" value="1"/>
</dbReference>
<dbReference type="PANTHER" id="PTHR46268:SF6">
    <property type="entry name" value="UNIVERSAL STRESS PROTEIN UP12"/>
    <property type="match status" value="1"/>
</dbReference>
<reference evidence="4 5" key="1">
    <citation type="submission" date="2013-02" db="EMBL/GenBank/DDBJ databases">
        <title>The Genome Sequence of Acinetobacter gerneri CIP 107464.</title>
        <authorList>
            <consortium name="The Broad Institute Genome Sequencing Platform"/>
            <consortium name="The Broad Institute Genome Sequencing Center for Infectious Disease"/>
            <person name="Cerqueira G."/>
            <person name="Feldgarden M."/>
            <person name="Courvalin P."/>
            <person name="Perichon B."/>
            <person name="Grillot-Courvalin C."/>
            <person name="Clermont D."/>
            <person name="Rocha E."/>
            <person name="Yoon E.-J."/>
            <person name="Nemec A."/>
            <person name="Walker B."/>
            <person name="Young S.K."/>
            <person name="Zeng Q."/>
            <person name="Gargeya S."/>
            <person name="Fitzgerald M."/>
            <person name="Haas B."/>
            <person name="Abouelleil A."/>
            <person name="Alvarado L."/>
            <person name="Arachchi H.M."/>
            <person name="Berlin A.M."/>
            <person name="Chapman S.B."/>
            <person name="Dewar J."/>
            <person name="Goldberg J."/>
            <person name="Griggs A."/>
            <person name="Gujja S."/>
            <person name="Hansen M."/>
            <person name="Howarth C."/>
            <person name="Imamovic A."/>
            <person name="Larimer J."/>
            <person name="McCowan C."/>
            <person name="Murphy C."/>
            <person name="Neiman D."/>
            <person name="Pearson M."/>
            <person name="Priest M."/>
            <person name="Roberts A."/>
            <person name="Saif S."/>
            <person name="Shea T."/>
            <person name="Sisk P."/>
            <person name="Sykes S."/>
            <person name="Wortman J."/>
            <person name="Nusbaum C."/>
            <person name="Birren B."/>
        </authorList>
    </citation>
    <scope>NUCLEOTIDE SEQUENCE [LARGE SCALE GENOMIC DNA]</scope>
    <source>
        <strain evidence="4 5">CIP 107464</strain>
    </source>
</reference>
<dbReference type="InterPro" id="IPR006016">
    <property type="entry name" value="UspA"/>
</dbReference>
<dbReference type="InterPro" id="IPR006015">
    <property type="entry name" value="Universal_stress_UspA"/>
</dbReference>
<keyword evidence="2" id="KW-0963">Cytoplasm</keyword>
<dbReference type="Pfam" id="PF00582">
    <property type="entry name" value="Usp"/>
    <property type="match status" value="1"/>
</dbReference>
<comment type="caution">
    <text evidence="4">The sequence shown here is derived from an EMBL/GenBank/DDBJ whole genome shotgun (WGS) entry which is preliminary data.</text>
</comment>
<sequence length="147" mass="16190">MVYEHILVPIDGSETSMTAVAHAADMAKNFRCKITVLQVLTIDPYIEAQYITATQSSDIIERAKNNIQETLDLAKQKFREEGIVVDTLIAEGQVVHREIVEATNKVGADLIVMGSHGRTGFKKFILGSVAQNVLGEVKIPVLIVRQD</sequence>
<gene>
    <name evidence="4" type="ORF">F960_01146</name>
</gene>
<dbReference type="GeneID" id="84208552"/>
<feature type="domain" description="UspA" evidence="3">
    <location>
        <begin position="3"/>
        <end position="145"/>
    </location>
</feature>
<evidence type="ECO:0000259" key="3">
    <source>
        <dbReference type="Pfam" id="PF00582"/>
    </source>
</evidence>
<dbReference type="eggNOG" id="COG0589">
    <property type="taxonomic scope" value="Bacteria"/>
</dbReference>
<keyword evidence="5" id="KW-1185">Reference proteome</keyword>
<evidence type="ECO:0000313" key="4">
    <source>
        <dbReference type="EMBL" id="ENV34412.1"/>
    </source>
</evidence>
<dbReference type="PATRIC" id="fig|1120926.3.peg.1100"/>
<dbReference type="HOGENOM" id="CLU_049301_11_0_6"/>
<dbReference type="RefSeq" id="WP_004858891.1">
    <property type="nucleotide sequence ID" value="NZ_ASYY01000050.1"/>
</dbReference>
<comment type="subcellular location">
    <subcellularLocation>
        <location evidence="2">Cytoplasm</location>
    </subcellularLocation>
</comment>
<evidence type="ECO:0000313" key="5">
    <source>
        <dbReference type="Proteomes" id="UP000013117"/>
    </source>
</evidence>
<dbReference type="PANTHER" id="PTHR46268">
    <property type="entry name" value="STRESS RESPONSE PROTEIN NHAX"/>
    <property type="match status" value="1"/>
</dbReference>
<dbReference type="Gene3D" id="3.40.50.620">
    <property type="entry name" value="HUPs"/>
    <property type="match status" value="1"/>
</dbReference>
<accession>N8YCC0</accession>